<protein>
    <submittedName>
        <fullName evidence="2">Uncharacterized protein</fullName>
    </submittedName>
</protein>
<evidence type="ECO:0000313" key="3">
    <source>
        <dbReference type="Proteomes" id="UP001163293"/>
    </source>
</evidence>
<accession>A0AAX3EFK9</accession>
<feature type="compositionally biased region" description="Basic and acidic residues" evidence="1">
    <location>
        <begin position="21"/>
        <end position="30"/>
    </location>
</feature>
<dbReference type="Proteomes" id="UP001163293">
    <property type="component" value="Chromosome"/>
</dbReference>
<reference evidence="2" key="1">
    <citation type="submission" date="2022-07" db="EMBL/GenBank/DDBJ databases">
        <authorList>
            <person name="Wu T."/>
        </authorList>
    </citation>
    <scope>NUCLEOTIDE SEQUENCE</scope>
    <source>
        <strain evidence="2">SD-1</strain>
    </source>
</reference>
<dbReference type="RefSeq" id="WP_139126840.1">
    <property type="nucleotide sequence ID" value="NZ_CP101180.1"/>
</dbReference>
<sequence>MPAALLNFPQGASGKNFAHSLEGDADKDGSEPAAGVPPVPHDDTVIAASATTAMLTSDRSFLINPPS</sequence>
<evidence type="ECO:0000256" key="1">
    <source>
        <dbReference type="SAM" id="MobiDB-lite"/>
    </source>
</evidence>
<dbReference type="AlphaFoldDB" id="A0AAX3EFK9"/>
<dbReference type="EMBL" id="CP101185">
    <property type="protein sequence ID" value="UYV96418.1"/>
    <property type="molecule type" value="Genomic_DNA"/>
</dbReference>
<gene>
    <name evidence="2" type="ORF">NL394_15310</name>
</gene>
<feature type="region of interest" description="Disordered" evidence="1">
    <location>
        <begin position="1"/>
        <end position="41"/>
    </location>
</feature>
<proteinExistence type="predicted"/>
<evidence type="ECO:0000313" key="2">
    <source>
        <dbReference type="EMBL" id="UYV96418.1"/>
    </source>
</evidence>
<organism evidence="2 3">
    <name type="scientific">Paenarthrobacter ureafaciens</name>
    <dbReference type="NCBI Taxonomy" id="37931"/>
    <lineage>
        <taxon>Bacteria</taxon>
        <taxon>Bacillati</taxon>
        <taxon>Actinomycetota</taxon>
        <taxon>Actinomycetes</taxon>
        <taxon>Micrococcales</taxon>
        <taxon>Micrococcaceae</taxon>
        <taxon>Paenarthrobacter</taxon>
    </lineage>
</organism>
<name>A0AAX3EFK9_PAEUR</name>
<keyword evidence="3" id="KW-1185">Reference proteome</keyword>